<dbReference type="Proteomes" id="UP000621500">
    <property type="component" value="Unassembled WGS sequence"/>
</dbReference>
<gene>
    <name evidence="1" type="ORF">Pma05_09570</name>
</gene>
<comment type="caution">
    <text evidence="1">The sequence shown here is derived from an EMBL/GenBank/DDBJ whole genome shotgun (WGS) entry which is preliminary data.</text>
</comment>
<evidence type="ECO:0000313" key="1">
    <source>
        <dbReference type="EMBL" id="GIG94384.1"/>
    </source>
</evidence>
<evidence type="ECO:0008006" key="3">
    <source>
        <dbReference type="Google" id="ProtNLM"/>
    </source>
</evidence>
<reference evidence="1 2" key="1">
    <citation type="submission" date="2021-01" db="EMBL/GenBank/DDBJ databases">
        <title>Whole genome shotgun sequence of Plantactinospora mayteni NBRC 109088.</title>
        <authorList>
            <person name="Komaki H."/>
            <person name="Tamura T."/>
        </authorList>
    </citation>
    <scope>NUCLEOTIDE SEQUENCE [LARGE SCALE GENOMIC DNA]</scope>
    <source>
        <strain evidence="1 2">NBRC 109088</strain>
    </source>
</reference>
<keyword evidence="2" id="KW-1185">Reference proteome</keyword>
<dbReference type="EMBL" id="BONX01000004">
    <property type="protein sequence ID" value="GIG94384.1"/>
    <property type="molecule type" value="Genomic_DNA"/>
</dbReference>
<accession>A0ABQ4EIB9</accession>
<proteinExistence type="predicted"/>
<organism evidence="1 2">
    <name type="scientific">Plantactinospora mayteni</name>
    <dbReference type="NCBI Taxonomy" id="566021"/>
    <lineage>
        <taxon>Bacteria</taxon>
        <taxon>Bacillati</taxon>
        <taxon>Actinomycetota</taxon>
        <taxon>Actinomycetes</taxon>
        <taxon>Micromonosporales</taxon>
        <taxon>Micromonosporaceae</taxon>
        <taxon>Plantactinospora</taxon>
    </lineage>
</organism>
<protein>
    <recommendedName>
        <fullName evidence="3">Peptidase MA-like domain-containing protein</fullName>
    </recommendedName>
</protein>
<name>A0ABQ4EIB9_9ACTN</name>
<evidence type="ECO:0000313" key="2">
    <source>
        <dbReference type="Proteomes" id="UP000621500"/>
    </source>
</evidence>
<sequence>MAGGLLLTGCGGPEKPVIESADYDGGASKLGRIRPILERRAKALAEGNEKAYLADLDPSNKELVERERLVFANLRRFEFAEIRYVLSGMSEQPDKGGSWFRPVTRIAKLTADAGPGDIAPAESFLYWLTKKDDTYLVGDIVRVTMENREELQVPGPRADAPWNTDQLTVLKVGDAVWLAGDESVTNLDQYAAVTNRELAKVKALWGDRETFPGSVLFFTRDKKNVKTWFGITGADSFTEQALGYQIPQHGVRKDGQTYTDQYAASRILVNLGSIEAGKSQPWSTIRHELTHSVTARVALSGYDDFLRPARWVVEGFARYSETIDQPARAAAIRGEVASGVRAGKFRDTTPRSDPFYEDAGFNYALGSTVFSLAERLKGRDAAAELYARLVQRIDSADHSILELPIFESISEEVLGMSSGSFRSRWKSFVRNGG</sequence>